<organism evidence="1 2">
    <name type="scientific">Periconia digitata</name>
    <dbReference type="NCBI Taxonomy" id="1303443"/>
    <lineage>
        <taxon>Eukaryota</taxon>
        <taxon>Fungi</taxon>
        <taxon>Dikarya</taxon>
        <taxon>Ascomycota</taxon>
        <taxon>Pezizomycotina</taxon>
        <taxon>Dothideomycetes</taxon>
        <taxon>Pleosporomycetidae</taxon>
        <taxon>Pleosporales</taxon>
        <taxon>Massarineae</taxon>
        <taxon>Periconiaceae</taxon>
        <taxon>Periconia</taxon>
    </lineage>
</organism>
<dbReference type="EMBL" id="CAOQHR010000001">
    <property type="protein sequence ID" value="CAI6266089.1"/>
    <property type="molecule type" value="Genomic_DNA"/>
</dbReference>
<sequence>MLGFPILQIPPSSMLNCSREVAATAQLSQSRLSRRGSARVVLVSSANPDATRARSMNMYKWCFQKKSRSAGWGGKERLVPFFPPPLHIDSCFFLISFPISFQTSSVTFFFSPVY</sequence>
<evidence type="ECO:0000313" key="2">
    <source>
        <dbReference type="Proteomes" id="UP001152607"/>
    </source>
</evidence>
<proteinExistence type="predicted"/>
<name>A0A9W4XQ38_9PLEO</name>
<dbReference type="Proteomes" id="UP001152607">
    <property type="component" value="Unassembled WGS sequence"/>
</dbReference>
<gene>
    <name evidence="1" type="ORF">PDIGIT_LOCUS1541</name>
</gene>
<keyword evidence="2" id="KW-1185">Reference proteome</keyword>
<protein>
    <submittedName>
        <fullName evidence="1">Uncharacterized protein</fullName>
    </submittedName>
</protein>
<comment type="caution">
    <text evidence="1">The sequence shown here is derived from an EMBL/GenBank/DDBJ whole genome shotgun (WGS) entry which is preliminary data.</text>
</comment>
<evidence type="ECO:0000313" key="1">
    <source>
        <dbReference type="EMBL" id="CAI6266089.1"/>
    </source>
</evidence>
<reference evidence="1" key="1">
    <citation type="submission" date="2023-01" db="EMBL/GenBank/DDBJ databases">
        <authorList>
            <person name="Van Ghelder C."/>
            <person name="Rancurel C."/>
        </authorList>
    </citation>
    <scope>NUCLEOTIDE SEQUENCE</scope>
    <source>
        <strain evidence="1">CNCM I-4278</strain>
    </source>
</reference>
<accession>A0A9W4XQ38</accession>
<dbReference type="AlphaFoldDB" id="A0A9W4XQ38"/>